<reference evidence="2 3" key="1">
    <citation type="submission" date="2021-04" db="EMBL/GenBank/DDBJ databases">
        <title>Molecular and phenotypic characterization and identification of bacterial isolates recovered from the Anatolian ground squirrels (Spermophilus xanthoprymnus) and which have the potential to form a new species in the Campylobacter genus.</title>
        <authorList>
            <person name="Aydin F."/>
            <person name="Abay S."/>
            <person name="Kayman T."/>
            <person name="Karakaya E."/>
            <person name="Mustak H.K."/>
            <person name="Mustak I.B."/>
            <person name="Bilgin N."/>
            <person name="Duzler A."/>
            <person name="Sahin O."/>
            <person name="Guran O."/>
            <person name="Saticioglu I.B."/>
        </authorList>
    </citation>
    <scope>NUCLEOTIDE SEQUENCE [LARGE SCALE GENOMIC DNA]</scope>
    <source>
        <strain evidence="3">faydin-G24</strain>
    </source>
</reference>
<dbReference type="PANTHER" id="PTHR30005:SF0">
    <property type="entry name" value="RETROGRADE REGULATION PROTEIN 2"/>
    <property type="match status" value="1"/>
</dbReference>
<gene>
    <name evidence="2" type="ORF">KDD93_05655</name>
</gene>
<dbReference type="Pfam" id="PF02541">
    <property type="entry name" value="Ppx-GppA"/>
    <property type="match status" value="1"/>
</dbReference>
<dbReference type="Gene3D" id="3.30.420.40">
    <property type="match status" value="1"/>
</dbReference>
<dbReference type="Proteomes" id="UP000682951">
    <property type="component" value="Unassembled WGS sequence"/>
</dbReference>
<comment type="caution">
    <text evidence="2">The sequence shown here is derived from an EMBL/GenBank/DDBJ whole genome shotgun (WGS) entry which is preliminary data.</text>
</comment>
<evidence type="ECO:0000259" key="1">
    <source>
        <dbReference type="Pfam" id="PF02541"/>
    </source>
</evidence>
<sequence length="304" mass="33946">MVISIDLGSNTLRIALMHMRSDGSCEVMHSFERIVGSARGLKQSGEIGKEAVANIMAALDMAKDEFDFKNLPCVAVATAAFRVAQNSQEIFDEIWQKFGIKFQLIDGEREARLTFLGVKNAIKRLGLTQENIVCIDIGGASSEISDGCEFRSFDFGIITFYENFKADSKTQTIKNLRTNAQAVTLDATKFIKRLKKDTIILTSSVPTTMVAIKMCMNYAEYEANQINGSELKFYDFIELCEWIFRLDDVSADIAVGTNRRMPLIAGMILFEQILKDETAKLIVIDDGLREGVGVEYLYSAKFKG</sequence>
<accession>A0ABS5HIV9</accession>
<dbReference type="SUPFAM" id="SSF53067">
    <property type="entry name" value="Actin-like ATPase domain"/>
    <property type="match status" value="2"/>
</dbReference>
<dbReference type="EMBL" id="JAGSSW010000005">
    <property type="protein sequence ID" value="MBR8464057.1"/>
    <property type="molecule type" value="Genomic_DNA"/>
</dbReference>
<dbReference type="InterPro" id="IPR043129">
    <property type="entry name" value="ATPase_NBD"/>
</dbReference>
<name>A0ABS5HIV9_9BACT</name>
<evidence type="ECO:0000313" key="2">
    <source>
        <dbReference type="EMBL" id="MBR8464057.1"/>
    </source>
</evidence>
<proteinExistence type="predicted"/>
<feature type="domain" description="Ppx/GppA phosphatase N-terminal" evidence="1">
    <location>
        <begin position="22"/>
        <end position="297"/>
    </location>
</feature>
<protein>
    <submittedName>
        <fullName evidence="2">Disulfide bond formation protein DsbA</fullName>
    </submittedName>
</protein>
<dbReference type="Gene3D" id="3.30.420.150">
    <property type="entry name" value="Exopolyphosphatase. Domain 2"/>
    <property type="match status" value="1"/>
</dbReference>
<evidence type="ECO:0000313" key="3">
    <source>
        <dbReference type="Proteomes" id="UP000682951"/>
    </source>
</evidence>
<dbReference type="InterPro" id="IPR050273">
    <property type="entry name" value="GppA/Ppx_hydrolase"/>
</dbReference>
<dbReference type="InterPro" id="IPR003695">
    <property type="entry name" value="Ppx_GppA_N"/>
</dbReference>
<keyword evidence="3" id="KW-1185">Reference proteome</keyword>
<organism evidence="2 3">
    <name type="scientific">Campylobacter anatolicus</name>
    <dbReference type="NCBI Taxonomy" id="2829105"/>
    <lineage>
        <taxon>Bacteria</taxon>
        <taxon>Pseudomonadati</taxon>
        <taxon>Campylobacterota</taxon>
        <taxon>Epsilonproteobacteria</taxon>
        <taxon>Campylobacterales</taxon>
        <taxon>Campylobacteraceae</taxon>
        <taxon>Campylobacter</taxon>
    </lineage>
</organism>
<dbReference type="PANTHER" id="PTHR30005">
    <property type="entry name" value="EXOPOLYPHOSPHATASE"/>
    <property type="match status" value="1"/>
</dbReference>